<comment type="caution">
    <text evidence="1">The sequence shown here is derived from an EMBL/GenBank/DDBJ whole genome shotgun (WGS) entry which is preliminary data.</text>
</comment>
<protein>
    <submittedName>
        <fullName evidence="1">Uncharacterized protein</fullName>
    </submittedName>
</protein>
<proteinExistence type="predicted"/>
<reference evidence="1 2" key="1">
    <citation type="journal article" date="2016" name="Genome Announc.">
        <title>Draft Whole-Genome Sequence of Trichoderma gamsii T6085, a Promising Biocontrol Agent of Fusarium Head Blight on Wheat.</title>
        <authorList>
            <person name="Baroncelli R."/>
            <person name="Zapparata A."/>
            <person name="Piaggeschi G."/>
            <person name="Sarrocco S."/>
            <person name="Vannacci G."/>
        </authorList>
    </citation>
    <scope>NUCLEOTIDE SEQUENCE [LARGE SCALE GENOMIC DNA]</scope>
    <source>
        <strain evidence="1 2">T6085</strain>
    </source>
</reference>
<organism evidence="1 2">
    <name type="scientific">Trichoderma gamsii</name>
    <dbReference type="NCBI Taxonomy" id="398673"/>
    <lineage>
        <taxon>Eukaryota</taxon>
        <taxon>Fungi</taxon>
        <taxon>Dikarya</taxon>
        <taxon>Ascomycota</taxon>
        <taxon>Pezizomycotina</taxon>
        <taxon>Sordariomycetes</taxon>
        <taxon>Hypocreomycetidae</taxon>
        <taxon>Hypocreales</taxon>
        <taxon>Hypocreaceae</taxon>
        <taxon>Trichoderma</taxon>
    </lineage>
</organism>
<dbReference type="Proteomes" id="UP000054821">
    <property type="component" value="Unassembled WGS sequence"/>
</dbReference>
<name>A0A2P4ZJ62_9HYPO</name>
<accession>A0A2P4ZJ62</accession>
<dbReference type="RefSeq" id="XP_018657862.1">
    <property type="nucleotide sequence ID" value="XM_018808980.1"/>
</dbReference>
<evidence type="ECO:0000313" key="2">
    <source>
        <dbReference type="Proteomes" id="UP000054821"/>
    </source>
</evidence>
<dbReference type="AlphaFoldDB" id="A0A2P4ZJ62"/>
<keyword evidence="2" id="KW-1185">Reference proteome</keyword>
<evidence type="ECO:0000313" key="1">
    <source>
        <dbReference type="EMBL" id="PON24328.1"/>
    </source>
</evidence>
<gene>
    <name evidence="1" type="ORF">TGAM01_v206661</name>
</gene>
<dbReference type="EMBL" id="JPDN02000023">
    <property type="protein sequence ID" value="PON24328.1"/>
    <property type="molecule type" value="Genomic_DNA"/>
</dbReference>
<sequence length="136" mass="15207">MWLFDGAQIRLAQVRLPTQLAFVVEDGKKKKEKKKAADAWEVKMVFISGGWLEVTQVEPPLLPYTVPVLARQSIADPKKGQYTTDEPQQSRDILPDDATLCHWPWGMDPETLVYLLYSGAKIDCVTGCGTDEVARG</sequence>
<dbReference type="GeneID" id="29989063"/>